<evidence type="ECO:0000256" key="2">
    <source>
        <dbReference type="ARBA" id="ARBA00012438"/>
    </source>
</evidence>
<comment type="caution">
    <text evidence="11">The sequence shown here is derived from an EMBL/GenBank/DDBJ whole genome shotgun (WGS) entry which is preliminary data.</text>
</comment>
<keyword evidence="9" id="KW-0472">Membrane</keyword>
<feature type="transmembrane region" description="Helical" evidence="9">
    <location>
        <begin position="21"/>
        <end position="50"/>
    </location>
</feature>
<accession>A0A942EEE1</accession>
<keyword evidence="12" id="KW-1185">Reference proteome</keyword>
<dbReference type="Gene3D" id="3.30.565.10">
    <property type="entry name" value="Histidine kinase-like ATPase, C-terminal domain"/>
    <property type="match status" value="1"/>
</dbReference>
<feature type="coiled-coil region" evidence="8">
    <location>
        <begin position="346"/>
        <end position="373"/>
    </location>
</feature>
<evidence type="ECO:0000256" key="4">
    <source>
        <dbReference type="ARBA" id="ARBA00022679"/>
    </source>
</evidence>
<evidence type="ECO:0000256" key="1">
    <source>
        <dbReference type="ARBA" id="ARBA00000085"/>
    </source>
</evidence>
<dbReference type="GO" id="GO:0004673">
    <property type="term" value="F:protein histidine kinase activity"/>
    <property type="evidence" value="ECO:0007669"/>
    <property type="project" value="UniProtKB-EC"/>
</dbReference>
<evidence type="ECO:0000256" key="5">
    <source>
        <dbReference type="ARBA" id="ARBA00022741"/>
    </source>
</evidence>
<keyword evidence="5" id="KW-0547">Nucleotide-binding</keyword>
<dbReference type="PANTHER" id="PTHR41523:SF7">
    <property type="entry name" value="HISTIDINE KINASE"/>
    <property type="match status" value="1"/>
</dbReference>
<keyword evidence="6 11" id="KW-0418">Kinase</keyword>
<evidence type="ECO:0000256" key="7">
    <source>
        <dbReference type="ARBA" id="ARBA00022840"/>
    </source>
</evidence>
<reference evidence="11" key="1">
    <citation type="submission" date="2021-04" db="EMBL/GenBank/DDBJ databases">
        <title>Devosia litorisediminis sp. nov., isolated from a sand dune.</title>
        <authorList>
            <person name="Park S."/>
            <person name="Yoon J.-H."/>
        </authorList>
    </citation>
    <scope>NUCLEOTIDE SEQUENCE</scope>
    <source>
        <strain evidence="11">BSSL-BM10</strain>
    </source>
</reference>
<keyword evidence="3" id="KW-0597">Phosphoprotein</keyword>
<evidence type="ECO:0000313" key="11">
    <source>
        <dbReference type="EMBL" id="MBS3850440.1"/>
    </source>
</evidence>
<comment type="catalytic activity">
    <reaction evidence="1">
        <text>ATP + protein L-histidine = ADP + protein N-phospho-L-histidine.</text>
        <dbReference type="EC" id="2.7.13.3"/>
    </reaction>
</comment>
<keyword evidence="9" id="KW-0812">Transmembrane</keyword>
<dbReference type="AlphaFoldDB" id="A0A942EEE1"/>
<evidence type="ECO:0000256" key="6">
    <source>
        <dbReference type="ARBA" id="ARBA00022777"/>
    </source>
</evidence>
<feature type="domain" description="Signal transduction histidine kinase HWE region" evidence="10">
    <location>
        <begin position="373"/>
        <end position="455"/>
    </location>
</feature>
<dbReference type="SMART" id="SM00911">
    <property type="entry name" value="HWE_HK"/>
    <property type="match status" value="1"/>
</dbReference>
<gene>
    <name evidence="11" type="ORF">KD146_17205</name>
</gene>
<keyword evidence="9" id="KW-1133">Transmembrane helix</keyword>
<name>A0A942EEE1_9HYPH</name>
<dbReference type="Proteomes" id="UP000678281">
    <property type="component" value="Unassembled WGS sequence"/>
</dbReference>
<keyword evidence="7" id="KW-0067">ATP-binding</keyword>
<organism evidence="11 12">
    <name type="scientific">Devosia litorisediminis</name>
    <dbReference type="NCBI Taxonomy" id="2829817"/>
    <lineage>
        <taxon>Bacteria</taxon>
        <taxon>Pseudomonadati</taxon>
        <taxon>Pseudomonadota</taxon>
        <taxon>Alphaproteobacteria</taxon>
        <taxon>Hyphomicrobiales</taxon>
        <taxon>Devosiaceae</taxon>
        <taxon>Devosia</taxon>
    </lineage>
</organism>
<dbReference type="EMBL" id="JAGXTP010000003">
    <property type="protein sequence ID" value="MBS3850440.1"/>
    <property type="molecule type" value="Genomic_DNA"/>
</dbReference>
<dbReference type="InterPro" id="IPR011102">
    <property type="entry name" value="Sig_transdc_His_kinase_HWE"/>
</dbReference>
<dbReference type="GO" id="GO:0005524">
    <property type="term" value="F:ATP binding"/>
    <property type="evidence" value="ECO:0007669"/>
    <property type="project" value="UniProtKB-KW"/>
</dbReference>
<evidence type="ECO:0000256" key="9">
    <source>
        <dbReference type="SAM" id="Phobius"/>
    </source>
</evidence>
<evidence type="ECO:0000256" key="8">
    <source>
        <dbReference type="SAM" id="Coils"/>
    </source>
</evidence>
<evidence type="ECO:0000313" key="12">
    <source>
        <dbReference type="Proteomes" id="UP000678281"/>
    </source>
</evidence>
<evidence type="ECO:0000256" key="3">
    <source>
        <dbReference type="ARBA" id="ARBA00022553"/>
    </source>
</evidence>
<proteinExistence type="predicted"/>
<evidence type="ECO:0000259" key="10">
    <source>
        <dbReference type="SMART" id="SM00911"/>
    </source>
</evidence>
<dbReference type="InterPro" id="IPR036890">
    <property type="entry name" value="HATPase_C_sf"/>
</dbReference>
<sequence length="573" mass="61664">MTGSSQNIAQPAQRERPRRRLLRSLPVATYLGALVLVILIPALVVSLVLINRNNQAQEEVVRSLTNATVQAVGQSVEREIAGMVTTLRVLSTSELLKAAQFREFHDRAATALAGTGAYLIALDGAFDQMLNTRVPYGAALSPTSDPATAAQAMQRSAPTVSGLFFGRTASRWVFNVLLQVPENEQVSLLVLTQNAENLAGALQSRQLPAGWHAALVDSGNLVVAATPDAGFETGNVLPMRQTQDQPPEEWQRERFDGQQVVTAEWRSALSGWRVIAWASTDAVDRPLGDALLWLAAWGVIIALAAALLAFLIAERIGISVRGLRRDAQRLGRGEPVAAKAYPVAEIAEVSRALADASASRQAADNEVRFLMREVAHRSKNQMTVIAAMARQTARGADDVPSYVQSFERRIQGLARSTDLLLNNGRAGVALEELVESQIAPFSPPDTDRVDVSGPAVRLNMQAAQILGMAVHELSTNAVKYGAFGEGGGTLSVRWTLSGETLDFVWHETVPQALTASDRVGFGTTVLKSMVGHSLGAVVERDCHETGMEWRFSIPLSAIDPEQMPPPPGSLLGE</sequence>
<dbReference type="Pfam" id="PF07536">
    <property type="entry name" value="HWE_HK"/>
    <property type="match status" value="1"/>
</dbReference>
<keyword evidence="4" id="KW-0808">Transferase</keyword>
<dbReference type="PANTHER" id="PTHR41523">
    <property type="entry name" value="TWO-COMPONENT SYSTEM SENSOR PROTEIN"/>
    <property type="match status" value="1"/>
</dbReference>
<dbReference type="EC" id="2.7.13.3" evidence="2"/>
<keyword evidence="8" id="KW-0175">Coiled coil</keyword>
<protein>
    <recommendedName>
        <fullName evidence="2">histidine kinase</fullName>
        <ecNumber evidence="2">2.7.13.3</ecNumber>
    </recommendedName>
</protein>
<dbReference type="RefSeq" id="WP_212660056.1">
    <property type="nucleotide sequence ID" value="NZ_JAGXTP010000003.1"/>
</dbReference>
<feature type="transmembrane region" description="Helical" evidence="9">
    <location>
        <begin position="290"/>
        <end position="313"/>
    </location>
</feature>